<gene>
    <name evidence="1" type="ORF">FC78_GL000827</name>
</gene>
<proteinExistence type="predicted"/>
<dbReference type="STRING" id="1423788.FC78_GL000827"/>
<dbReference type="Proteomes" id="UP000051515">
    <property type="component" value="Unassembled WGS sequence"/>
</dbReference>
<dbReference type="RefSeq" id="WP_056950165.1">
    <property type="nucleotide sequence ID" value="NZ_AZDY01000001.1"/>
</dbReference>
<name>A0A0R1KUW5_9LACO</name>
<keyword evidence="2" id="KW-1185">Reference proteome</keyword>
<accession>A0A0R1KUW5</accession>
<evidence type="ECO:0000313" key="1">
    <source>
        <dbReference type="EMBL" id="KRK85027.1"/>
    </source>
</evidence>
<dbReference type="OrthoDB" id="2310064at2"/>
<dbReference type="EMBL" id="AZDY01000001">
    <property type="protein sequence ID" value="KRK85027.1"/>
    <property type="molecule type" value="Genomic_DNA"/>
</dbReference>
<dbReference type="AlphaFoldDB" id="A0A0R1KUW5"/>
<reference evidence="1 2" key="1">
    <citation type="journal article" date="2015" name="Genome Announc.">
        <title>Expanding the biotechnology potential of lactobacilli through comparative genomics of 213 strains and associated genera.</title>
        <authorList>
            <person name="Sun Z."/>
            <person name="Harris H.M."/>
            <person name="McCann A."/>
            <person name="Guo C."/>
            <person name="Argimon S."/>
            <person name="Zhang W."/>
            <person name="Yang X."/>
            <person name="Jeffery I.B."/>
            <person name="Cooney J.C."/>
            <person name="Kagawa T.F."/>
            <person name="Liu W."/>
            <person name="Song Y."/>
            <person name="Salvetti E."/>
            <person name="Wrobel A."/>
            <person name="Rasinkangas P."/>
            <person name="Parkhill J."/>
            <person name="Rea M.C."/>
            <person name="O'Sullivan O."/>
            <person name="Ritari J."/>
            <person name="Douillard F.P."/>
            <person name="Paul Ross R."/>
            <person name="Yang R."/>
            <person name="Briner A.E."/>
            <person name="Felis G.E."/>
            <person name="de Vos W.M."/>
            <person name="Barrangou R."/>
            <person name="Klaenhammer T.R."/>
            <person name="Caufield P.W."/>
            <person name="Cui Y."/>
            <person name="Zhang H."/>
            <person name="O'Toole P.W."/>
        </authorList>
    </citation>
    <scope>NUCLEOTIDE SEQUENCE [LARGE SCALE GENOMIC DNA]</scope>
    <source>
        <strain evidence="1 2">DSM 19674</strain>
    </source>
</reference>
<sequence length="85" mass="9760">MTEINQDVLDINEALNRYKDTSESVGYADGSIAEVMSERDNANNLDDKEAYSNMIERTDAMKAMIKDDQAKAREDVKRAFEHYYS</sequence>
<dbReference type="PATRIC" id="fig|1423788.3.peg.852"/>
<comment type="caution">
    <text evidence="1">The sequence shown here is derived from an EMBL/GenBank/DDBJ whole genome shotgun (WGS) entry which is preliminary data.</text>
</comment>
<evidence type="ECO:0000313" key="2">
    <source>
        <dbReference type="Proteomes" id="UP000051515"/>
    </source>
</evidence>
<organism evidence="1 2">
    <name type="scientific">Companilactobacillus bobalius DSM 19674</name>
    <dbReference type="NCBI Taxonomy" id="1423788"/>
    <lineage>
        <taxon>Bacteria</taxon>
        <taxon>Bacillati</taxon>
        <taxon>Bacillota</taxon>
        <taxon>Bacilli</taxon>
        <taxon>Lactobacillales</taxon>
        <taxon>Lactobacillaceae</taxon>
        <taxon>Companilactobacillus</taxon>
        <taxon>Companilactobacillus bobalius</taxon>
    </lineage>
</organism>
<protein>
    <submittedName>
        <fullName evidence="1">Uncharacterized protein</fullName>
    </submittedName>
</protein>